<dbReference type="Proteomes" id="UP000283786">
    <property type="component" value="Chromosome"/>
</dbReference>
<dbReference type="Gene3D" id="3.30.450.20">
    <property type="entry name" value="PAS domain"/>
    <property type="match status" value="1"/>
</dbReference>
<dbReference type="FunFam" id="1.10.287.130:FF:000002">
    <property type="entry name" value="Two-component osmosensing histidine kinase"/>
    <property type="match status" value="1"/>
</dbReference>
<dbReference type="PANTHER" id="PTHR45339">
    <property type="entry name" value="HYBRID SIGNAL TRANSDUCTION HISTIDINE KINASE J"/>
    <property type="match status" value="1"/>
</dbReference>
<dbReference type="GO" id="GO:0000155">
    <property type="term" value="F:phosphorelay sensor kinase activity"/>
    <property type="evidence" value="ECO:0007669"/>
    <property type="project" value="InterPro"/>
</dbReference>
<dbReference type="Gene3D" id="3.40.50.2300">
    <property type="match status" value="2"/>
</dbReference>
<dbReference type="FunFam" id="3.30.565.10:FF:000010">
    <property type="entry name" value="Sensor histidine kinase RcsC"/>
    <property type="match status" value="1"/>
</dbReference>
<dbReference type="AlphaFoldDB" id="A0A418SAV8"/>
<dbReference type="InterPro" id="IPR003594">
    <property type="entry name" value="HATPase_dom"/>
</dbReference>
<evidence type="ECO:0000256" key="6">
    <source>
        <dbReference type="ARBA" id="ARBA00022777"/>
    </source>
</evidence>
<evidence type="ECO:0000256" key="2">
    <source>
        <dbReference type="ARBA" id="ARBA00012438"/>
    </source>
</evidence>
<evidence type="ECO:0000256" key="4">
    <source>
        <dbReference type="ARBA" id="ARBA00022679"/>
    </source>
</evidence>
<comment type="catalytic activity">
    <reaction evidence="1">
        <text>ATP + protein L-histidine = ADP + protein N-phospho-L-histidine.</text>
        <dbReference type="EC" id="2.7.13.3"/>
    </reaction>
</comment>
<name>A0A418SAV8_9RHOB</name>
<evidence type="ECO:0000313" key="14">
    <source>
        <dbReference type="Proteomes" id="UP000283786"/>
    </source>
</evidence>
<dbReference type="SUPFAM" id="SSF55874">
    <property type="entry name" value="ATPase domain of HSP90 chaperone/DNA topoisomerase II/histidine kinase"/>
    <property type="match status" value="1"/>
</dbReference>
<dbReference type="InterPro" id="IPR011006">
    <property type="entry name" value="CheY-like_superfamily"/>
</dbReference>
<protein>
    <recommendedName>
        <fullName evidence="10">Sensory/regulatory protein RpfC</fullName>
        <ecNumber evidence="2">2.7.13.3</ecNumber>
    </recommendedName>
</protein>
<comment type="subunit">
    <text evidence="9">At low DSF concentrations, interacts with RpfF.</text>
</comment>
<proteinExistence type="predicted"/>
<dbReference type="InterPro" id="IPR036097">
    <property type="entry name" value="HisK_dim/P_sf"/>
</dbReference>
<keyword evidence="14" id="KW-1185">Reference proteome</keyword>
<dbReference type="Pfam" id="PF00072">
    <property type="entry name" value="Response_reg"/>
    <property type="match status" value="2"/>
</dbReference>
<evidence type="ECO:0000256" key="8">
    <source>
        <dbReference type="ARBA" id="ARBA00023012"/>
    </source>
</evidence>
<evidence type="ECO:0000256" key="5">
    <source>
        <dbReference type="ARBA" id="ARBA00022741"/>
    </source>
</evidence>
<evidence type="ECO:0000313" key="13">
    <source>
        <dbReference type="EMBL" id="QPM91258.1"/>
    </source>
</evidence>
<evidence type="ECO:0000256" key="1">
    <source>
        <dbReference type="ARBA" id="ARBA00000085"/>
    </source>
</evidence>
<dbReference type="Pfam" id="PF02518">
    <property type="entry name" value="HATPase_c"/>
    <property type="match status" value="1"/>
</dbReference>
<accession>A0A418SAV8</accession>
<feature type="compositionally biased region" description="Basic residues" evidence="12">
    <location>
        <begin position="780"/>
        <end position="798"/>
    </location>
</feature>
<evidence type="ECO:0000256" key="9">
    <source>
        <dbReference type="ARBA" id="ARBA00064003"/>
    </source>
</evidence>
<dbReference type="SMART" id="SM00388">
    <property type="entry name" value="HisKA"/>
    <property type="match status" value="1"/>
</dbReference>
<sequence>MSLASKLAEERRARLAAERLLEQKQAELHAANRKLGRHAKLLSERIDEQRAEVETVLSAHEKVKSDLSVAHQRIEVAEKRLWLSIETIQDGFAFWDVEGKMIAANRAWLKVFEDLGEIVPGVSYVRTLQLATEEGVIDIGTTAPQDWRQDMLRRWQSPSPEPRVIRLWNGQYVKLLDQRGHEGDIVSLAHNITSSVRYERRLRDARHRAEAANRAKSAFLANMSHEIRTPMNGVVGMADLLGETSLTQDQRLFVDTIRSSGEALLVIINDVLDYSKIEAQKLELHPRPFDLERCIHEVVLLLQPSARDKDLSLLVDYDLFTPTSFVGDPGRLRQVLTNLVGNAVKFTARGHILIRVIGLPCGESDTTDITLTVEDTGIGIAPEKAELVFGEFNQVDSDSSRQFEGTGLGLAISQRLIRLMGGQIWVDSDLGRGSAFGFRLGLPLAEAGDSGSDGRGPEQMPQLGRVMIVDDSDLQVSILEKQLDLLGAQTVTCRSGAEALEKLDDSIELVLTDHNMDGMDGLELAEAIRASGSAVPIILFSPAVHFAEMDPARRHLHAVLQRPTLRDDLFRVLRTLKGGAAEGQSPETGAPTAALPPPDGDRPARVLAAEDNRTNRLVFEKFLAGADIDLRFVTNGAEAVEAHADFAPDVIFMDISMPGMDGKEATRLIRAAEAGTGVHVPIIAMTAHALNGDEERFLALGLDAYLAKPLRKADVLDRLARYTPSSLRPPFHGPEKSGREKSGPDKSGPDKQGPDDTQGPEQTTDAAAPDLTPDPVPAPRARRKAAAKPRKAATKAKPKAAPTTQSGSADQHPEADNGPEPARPKRARP</sequence>
<evidence type="ECO:0000256" key="11">
    <source>
        <dbReference type="SAM" id="Coils"/>
    </source>
</evidence>
<dbReference type="InterPro" id="IPR001789">
    <property type="entry name" value="Sig_transdc_resp-reg_receiver"/>
</dbReference>
<dbReference type="SMART" id="SM00448">
    <property type="entry name" value="REC"/>
    <property type="match status" value="2"/>
</dbReference>
<organism evidence="13 14">
    <name type="scientific">Pseudooceanicola algae</name>
    <dbReference type="NCBI Taxonomy" id="1537215"/>
    <lineage>
        <taxon>Bacteria</taxon>
        <taxon>Pseudomonadati</taxon>
        <taxon>Pseudomonadota</taxon>
        <taxon>Alphaproteobacteria</taxon>
        <taxon>Rhodobacterales</taxon>
        <taxon>Paracoccaceae</taxon>
        <taxon>Pseudooceanicola</taxon>
    </lineage>
</organism>
<keyword evidence="5" id="KW-0547">Nucleotide-binding</keyword>
<dbReference type="SUPFAM" id="SSF47384">
    <property type="entry name" value="Homodimeric domain of signal transducing histidine kinase"/>
    <property type="match status" value="1"/>
</dbReference>
<dbReference type="Gene3D" id="3.30.565.10">
    <property type="entry name" value="Histidine kinase-like ATPase, C-terminal domain"/>
    <property type="match status" value="1"/>
</dbReference>
<keyword evidence="7" id="KW-0067">ATP-binding</keyword>
<dbReference type="EC" id="2.7.13.3" evidence="2"/>
<dbReference type="PANTHER" id="PTHR45339:SF5">
    <property type="entry name" value="HISTIDINE KINASE"/>
    <property type="match status" value="1"/>
</dbReference>
<dbReference type="SMART" id="SM00387">
    <property type="entry name" value="HATPase_c"/>
    <property type="match status" value="1"/>
</dbReference>
<evidence type="ECO:0000256" key="3">
    <source>
        <dbReference type="ARBA" id="ARBA00022553"/>
    </source>
</evidence>
<dbReference type="PROSITE" id="PS50109">
    <property type="entry name" value="HIS_KIN"/>
    <property type="match status" value="1"/>
</dbReference>
<feature type="coiled-coil region" evidence="11">
    <location>
        <begin position="7"/>
        <end position="34"/>
    </location>
</feature>
<dbReference type="InterPro" id="IPR005467">
    <property type="entry name" value="His_kinase_dom"/>
</dbReference>
<dbReference type="CDD" id="cd00082">
    <property type="entry name" value="HisKA"/>
    <property type="match status" value="1"/>
</dbReference>
<dbReference type="CDD" id="cd16922">
    <property type="entry name" value="HATPase_EvgS-ArcB-TorS-like"/>
    <property type="match status" value="1"/>
</dbReference>
<evidence type="ECO:0000256" key="7">
    <source>
        <dbReference type="ARBA" id="ARBA00022840"/>
    </source>
</evidence>
<feature type="compositionally biased region" description="Basic and acidic residues" evidence="12">
    <location>
        <begin position="733"/>
        <end position="754"/>
    </location>
</feature>
<dbReference type="EMBL" id="CP060436">
    <property type="protein sequence ID" value="QPM91258.1"/>
    <property type="molecule type" value="Genomic_DNA"/>
</dbReference>
<dbReference type="GO" id="GO:0005524">
    <property type="term" value="F:ATP binding"/>
    <property type="evidence" value="ECO:0007669"/>
    <property type="project" value="UniProtKB-KW"/>
</dbReference>
<dbReference type="Pfam" id="PF00512">
    <property type="entry name" value="HisKA"/>
    <property type="match status" value="1"/>
</dbReference>
<dbReference type="CDD" id="cd00156">
    <property type="entry name" value="REC"/>
    <property type="match status" value="1"/>
</dbReference>
<feature type="region of interest" description="Disordered" evidence="12">
    <location>
        <begin position="724"/>
        <end position="829"/>
    </location>
</feature>
<evidence type="ECO:0000256" key="10">
    <source>
        <dbReference type="ARBA" id="ARBA00068150"/>
    </source>
</evidence>
<dbReference type="PROSITE" id="PS50110">
    <property type="entry name" value="RESPONSE_REGULATORY"/>
    <property type="match status" value="2"/>
</dbReference>
<dbReference type="KEGG" id="palw:PSAL_025110"/>
<evidence type="ECO:0000256" key="12">
    <source>
        <dbReference type="SAM" id="MobiDB-lite"/>
    </source>
</evidence>
<keyword evidence="11" id="KW-0175">Coiled coil</keyword>
<dbReference type="Gene3D" id="1.10.287.130">
    <property type="match status" value="1"/>
</dbReference>
<reference evidence="13 14" key="1">
    <citation type="submission" date="2020-08" db="EMBL/GenBank/DDBJ databases">
        <title>Genome sequence of Rhodobacteraceae bacterium Lw-13e.</title>
        <authorList>
            <person name="Poehlein A."/>
            <person name="Wolter L."/>
            <person name="Daniel R."/>
            <person name="Brinkhoff T."/>
        </authorList>
    </citation>
    <scope>NUCLEOTIDE SEQUENCE [LARGE SCALE GENOMIC DNA]</scope>
    <source>
        <strain evidence="13 14">Lw-13e</strain>
    </source>
</reference>
<dbReference type="CDD" id="cd17546">
    <property type="entry name" value="REC_hyHK_CKI1_RcsC-like"/>
    <property type="match status" value="1"/>
</dbReference>
<dbReference type="InterPro" id="IPR004358">
    <property type="entry name" value="Sig_transdc_His_kin-like_C"/>
</dbReference>
<dbReference type="InterPro" id="IPR036890">
    <property type="entry name" value="HATPase_C_sf"/>
</dbReference>
<gene>
    <name evidence="13" type="primary">rcsC_7</name>
    <name evidence="13" type="ORF">PSAL_025110</name>
</gene>
<keyword evidence="4 13" id="KW-0808">Transferase</keyword>
<dbReference type="SUPFAM" id="SSF52172">
    <property type="entry name" value="CheY-like"/>
    <property type="match status" value="2"/>
</dbReference>
<keyword evidence="3" id="KW-0597">Phosphoprotein</keyword>
<keyword evidence="8" id="KW-0902">Two-component regulatory system</keyword>
<dbReference type="PRINTS" id="PR00344">
    <property type="entry name" value="BCTRLSENSOR"/>
</dbReference>
<feature type="region of interest" description="Disordered" evidence="12">
    <location>
        <begin position="580"/>
        <end position="603"/>
    </location>
</feature>
<dbReference type="InterPro" id="IPR003661">
    <property type="entry name" value="HisK_dim/P_dom"/>
</dbReference>
<dbReference type="OrthoDB" id="9801651at2"/>
<dbReference type="RefSeq" id="WP_119840975.1">
    <property type="nucleotide sequence ID" value="NZ_CP060436.1"/>
</dbReference>
<keyword evidence="6 13" id="KW-0418">Kinase</keyword>